<evidence type="ECO:0000256" key="4">
    <source>
        <dbReference type="ARBA" id="ARBA00022692"/>
    </source>
</evidence>
<keyword evidence="6 7" id="KW-0472">Membrane</keyword>
<keyword evidence="4 7" id="KW-0812">Transmembrane</keyword>
<keyword evidence="5 7" id="KW-1133">Transmembrane helix</keyword>
<evidence type="ECO:0000313" key="9">
    <source>
        <dbReference type="EMBL" id="OSM05114.1"/>
    </source>
</evidence>
<dbReference type="InterPro" id="IPR001173">
    <property type="entry name" value="Glyco_trans_2-like"/>
</dbReference>
<dbReference type="GO" id="GO:0005886">
    <property type="term" value="C:plasma membrane"/>
    <property type="evidence" value="ECO:0007669"/>
    <property type="project" value="TreeGrafter"/>
</dbReference>
<comment type="subcellular location">
    <subcellularLocation>
        <location evidence="1">Membrane</location>
        <topology evidence="1">Multi-pass membrane protein</topology>
    </subcellularLocation>
</comment>
<protein>
    <submittedName>
        <fullName evidence="9">Putative glycosyl transferase family protein</fullName>
    </submittedName>
</protein>
<evidence type="ECO:0000256" key="6">
    <source>
        <dbReference type="ARBA" id="ARBA00023136"/>
    </source>
</evidence>
<dbReference type="SUPFAM" id="SSF53448">
    <property type="entry name" value="Nucleotide-diphospho-sugar transferases"/>
    <property type="match status" value="1"/>
</dbReference>
<sequence length="324" mass="36800">MVVACYNEVMNARMIYTAIKDVWECMPNHNLEILFIDNGSTDGTRDILRELAQEDPETVKVILNARNYGTVRSHPYGYLQATGDCVVSLAADFQDPPELIPDFVELWDQGNEVVYADRLASFESPVMASVRNIFYKLARRISDVDLIENFNGLGLYDRRVIELFRQMDDPYPYFRGIIAEIGLNRASVPYNQPTRRAGVTKNNFFTLYDIAMNGITSHSKMPLRLVTLSGFLLGAISLMAAVIYLIYKILFWDSFQLGMAPLVIGQFLFNSIIIFILGLIGEYIGFINTRILKRPMVVESERLNFASVPPDQRIPSPVTPDRKT</sequence>
<proteinExistence type="predicted"/>
<evidence type="ECO:0000256" key="7">
    <source>
        <dbReference type="SAM" id="Phobius"/>
    </source>
</evidence>
<dbReference type="GO" id="GO:0016757">
    <property type="term" value="F:glycosyltransferase activity"/>
    <property type="evidence" value="ECO:0007669"/>
    <property type="project" value="UniProtKB-KW"/>
</dbReference>
<dbReference type="Pfam" id="PF00535">
    <property type="entry name" value="Glycos_transf_2"/>
    <property type="match status" value="1"/>
</dbReference>
<reference evidence="9 10" key="1">
    <citation type="journal article" date="2016" name="BMC Genomics">
        <title>Combined genomic and structural analyses of a cultured magnetotactic bacterium reveals its niche adaptation to a dynamic environment.</title>
        <authorList>
            <person name="Araujo A.C."/>
            <person name="Morillo V."/>
            <person name="Cypriano J."/>
            <person name="Teixeira L.C."/>
            <person name="Leao P."/>
            <person name="Lyra S."/>
            <person name="Almeida L.G."/>
            <person name="Bazylinski D.A."/>
            <person name="Vasconcellos A.T."/>
            <person name="Abreu F."/>
            <person name="Lins U."/>
        </authorList>
    </citation>
    <scope>NUCLEOTIDE SEQUENCE [LARGE SCALE GENOMIC DNA]</scope>
    <source>
        <strain evidence="9 10">IT-1</strain>
    </source>
</reference>
<evidence type="ECO:0000256" key="2">
    <source>
        <dbReference type="ARBA" id="ARBA00022676"/>
    </source>
</evidence>
<evidence type="ECO:0000313" key="10">
    <source>
        <dbReference type="Proteomes" id="UP000194003"/>
    </source>
</evidence>
<dbReference type="AlphaFoldDB" id="A0A1Y2K607"/>
<evidence type="ECO:0000256" key="3">
    <source>
        <dbReference type="ARBA" id="ARBA00022679"/>
    </source>
</evidence>
<dbReference type="Proteomes" id="UP000194003">
    <property type="component" value="Unassembled WGS sequence"/>
</dbReference>
<comment type="caution">
    <text evidence="9">The sequence shown here is derived from an EMBL/GenBank/DDBJ whole genome shotgun (WGS) entry which is preliminary data.</text>
</comment>
<name>A0A1Y2K607_9PROT</name>
<feature type="domain" description="Glycosyltransferase 2-like" evidence="8">
    <location>
        <begin position="2"/>
        <end position="158"/>
    </location>
</feature>
<dbReference type="InterPro" id="IPR050256">
    <property type="entry name" value="Glycosyltransferase_2"/>
</dbReference>
<dbReference type="Gene3D" id="3.90.550.10">
    <property type="entry name" value="Spore Coat Polysaccharide Biosynthesis Protein SpsA, Chain A"/>
    <property type="match status" value="1"/>
</dbReference>
<organism evidence="9 10">
    <name type="scientific">Magnetofaba australis IT-1</name>
    <dbReference type="NCBI Taxonomy" id="1434232"/>
    <lineage>
        <taxon>Bacteria</taxon>
        <taxon>Pseudomonadati</taxon>
        <taxon>Pseudomonadota</taxon>
        <taxon>Magnetococcia</taxon>
        <taxon>Magnetococcales</taxon>
        <taxon>Magnetococcaceae</taxon>
        <taxon>Magnetofaba</taxon>
    </lineage>
</organism>
<dbReference type="InterPro" id="IPR029044">
    <property type="entry name" value="Nucleotide-diphossugar_trans"/>
</dbReference>
<gene>
    <name evidence="9" type="ORF">MAIT1_03263</name>
</gene>
<accession>A0A1Y2K607</accession>
<evidence type="ECO:0000256" key="1">
    <source>
        <dbReference type="ARBA" id="ARBA00004141"/>
    </source>
</evidence>
<feature type="transmembrane region" description="Helical" evidence="7">
    <location>
        <begin position="225"/>
        <end position="247"/>
    </location>
</feature>
<keyword evidence="3 9" id="KW-0808">Transferase</keyword>
<keyword evidence="10" id="KW-1185">Reference proteome</keyword>
<dbReference type="STRING" id="1434232.MAIT1_03263"/>
<keyword evidence="2" id="KW-0328">Glycosyltransferase</keyword>
<feature type="transmembrane region" description="Helical" evidence="7">
    <location>
        <begin position="267"/>
        <end position="286"/>
    </location>
</feature>
<dbReference type="CDD" id="cd04187">
    <property type="entry name" value="DPM1_like_bac"/>
    <property type="match status" value="1"/>
</dbReference>
<dbReference type="EMBL" id="LVJN01000018">
    <property type="protein sequence ID" value="OSM05114.1"/>
    <property type="molecule type" value="Genomic_DNA"/>
</dbReference>
<evidence type="ECO:0000256" key="5">
    <source>
        <dbReference type="ARBA" id="ARBA00022989"/>
    </source>
</evidence>
<dbReference type="PANTHER" id="PTHR48090:SF1">
    <property type="entry name" value="PROPHAGE BACTOPRENOL GLUCOSYL TRANSFERASE HOMOLOG"/>
    <property type="match status" value="1"/>
</dbReference>
<dbReference type="PANTHER" id="PTHR48090">
    <property type="entry name" value="UNDECAPRENYL-PHOSPHATE 4-DEOXY-4-FORMAMIDO-L-ARABINOSE TRANSFERASE-RELATED"/>
    <property type="match status" value="1"/>
</dbReference>
<evidence type="ECO:0000259" key="8">
    <source>
        <dbReference type="Pfam" id="PF00535"/>
    </source>
</evidence>